<evidence type="ECO:0000259" key="2">
    <source>
        <dbReference type="Pfam" id="PF00266"/>
    </source>
</evidence>
<keyword evidence="4" id="KW-1185">Reference proteome</keyword>
<feature type="domain" description="Aminotransferase class V" evidence="2">
    <location>
        <begin position="61"/>
        <end position="339"/>
    </location>
</feature>
<dbReference type="Gene3D" id="3.40.640.10">
    <property type="entry name" value="Type I PLP-dependent aspartate aminotransferase-like (Major domain)"/>
    <property type="match status" value="1"/>
</dbReference>
<dbReference type="PANTHER" id="PTHR43092">
    <property type="entry name" value="L-CYSTEINE DESULFHYDRASE"/>
    <property type="match status" value="1"/>
</dbReference>
<dbReference type="PANTHER" id="PTHR43092:SF2">
    <property type="entry name" value="HERCYNYLCYSTEINE SULFOXIDE LYASE"/>
    <property type="match status" value="1"/>
</dbReference>
<dbReference type="Pfam" id="PF00266">
    <property type="entry name" value="Aminotran_5"/>
    <property type="match status" value="1"/>
</dbReference>
<accession>A0A168PXM4</accession>
<protein>
    <recommendedName>
        <fullName evidence="2">Aminotransferase class V domain-containing protein</fullName>
    </recommendedName>
</protein>
<dbReference type="OrthoDB" id="5978656at2759"/>
<dbReference type="SUPFAM" id="SSF53383">
    <property type="entry name" value="PLP-dependent transferases"/>
    <property type="match status" value="1"/>
</dbReference>
<dbReference type="AlphaFoldDB" id="A0A168PXM4"/>
<dbReference type="Proteomes" id="UP000078561">
    <property type="component" value="Unassembled WGS sequence"/>
</dbReference>
<name>A0A168PXM4_ABSGL</name>
<dbReference type="InterPro" id="IPR015424">
    <property type="entry name" value="PyrdxlP-dep_Trfase"/>
</dbReference>
<dbReference type="FunCoup" id="A0A168PXM4">
    <property type="interactions" value="15"/>
</dbReference>
<dbReference type="Gene3D" id="3.90.1150.10">
    <property type="entry name" value="Aspartate Aminotransferase, domain 1"/>
    <property type="match status" value="1"/>
</dbReference>
<reference evidence="3" key="1">
    <citation type="submission" date="2016-04" db="EMBL/GenBank/DDBJ databases">
        <authorList>
            <person name="Evans L.H."/>
            <person name="Alamgir A."/>
            <person name="Owens N."/>
            <person name="Weber N.D."/>
            <person name="Virtaneva K."/>
            <person name="Barbian K."/>
            <person name="Babar A."/>
            <person name="Rosenke K."/>
        </authorList>
    </citation>
    <scope>NUCLEOTIDE SEQUENCE [LARGE SCALE GENOMIC DNA]</scope>
    <source>
        <strain evidence="3">CBS 101.48</strain>
    </source>
</reference>
<dbReference type="InterPro" id="IPR000192">
    <property type="entry name" value="Aminotrans_V_dom"/>
</dbReference>
<organism evidence="3">
    <name type="scientific">Absidia glauca</name>
    <name type="common">Pin mould</name>
    <dbReference type="NCBI Taxonomy" id="4829"/>
    <lineage>
        <taxon>Eukaryota</taxon>
        <taxon>Fungi</taxon>
        <taxon>Fungi incertae sedis</taxon>
        <taxon>Mucoromycota</taxon>
        <taxon>Mucoromycotina</taxon>
        <taxon>Mucoromycetes</taxon>
        <taxon>Mucorales</taxon>
        <taxon>Cunninghamellaceae</taxon>
        <taxon>Absidia</taxon>
    </lineage>
</organism>
<dbReference type="InterPro" id="IPR015421">
    <property type="entry name" value="PyrdxlP-dep_Trfase_major"/>
</dbReference>
<evidence type="ECO:0000313" key="4">
    <source>
        <dbReference type="Proteomes" id="UP000078561"/>
    </source>
</evidence>
<dbReference type="InterPro" id="IPR015422">
    <property type="entry name" value="PyrdxlP-dep_Trfase_small"/>
</dbReference>
<dbReference type="STRING" id="4829.A0A168PXM4"/>
<dbReference type="EMBL" id="LT554066">
    <property type="protein sequence ID" value="SAM03155.1"/>
    <property type="molecule type" value="Genomic_DNA"/>
</dbReference>
<dbReference type="InParanoid" id="A0A168PXM4"/>
<evidence type="ECO:0000313" key="3">
    <source>
        <dbReference type="EMBL" id="SAM03155.1"/>
    </source>
</evidence>
<keyword evidence="1" id="KW-0663">Pyridoxal phosphate</keyword>
<evidence type="ECO:0000256" key="1">
    <source>
        <dbReference type="ARBA" id="ARBA00022898"/>
    </source>
</evidence>
<gene>
    <name evidence="3" type="primary">ABSGL_08973.1 scaffold 10666</name>
</gene>
<dbReference type="OMA" id="EFAHHDG"/>
<sequence length="410" mass="46202">MTPSPFGSSLRKDFFLEEDYTPLNHGSYGTYPRSVRPVLRHYQELAEQFPDRWSRFDMYPELRKNRELLGNLFHCDADELVFSPNASAAANTILRSFPFEQGDKVLYFATAYANVNSTLEFIRDHHKVELVKIELDYPLSDAAIVDLVHETLAAEKSKPGRPIRASVIDVLSSLPGVLFPYEAVNRICQDNGIITIIDGAHAAGQVPLDLHKTDPDFFFTNCHKWLFVPRGFAIIYVPRRNQGYIHPHTVNVAYRPHTEGTDTSSFEKEFASPGTIDHAQYFCVAEALKYRESLGGEEAIMQHNHDLAVRGGALVADILGTTVMENEDRTLTAAMVNVELPLKKDLALAPGDIATTFIKKLIYEHKTMASPFYNNGKWWVRLCAQVYVDLDDFKTGGEAILKTCQEINSL</sequence>
<proteinExistence type="predicted"/>